<dbReference type="GeneID" id="70240808"/>
<protein>
    <submittedName>
        <fullName evidence="2">DSBA-like thioredoxin domain protein</fullName>
    </submittedName>
</protein>
<proteinExistence type="predicted"/>
<evidence type="ECO:0000313" key="2">
    <source>
        <dbReference type="EMBL" id="KAH8703978.1"/>
    </source>
</evidence>
<dbReference type="PANTHER" id="PTHR13887:SF41">
    <property type="entry name" value="THIOREDOXIN SUPERFAMILY PROTEIN"/>
    <property type="match status" value="1"/>
</dbReference>
<dbReference type="Proteomes" id="UP001201262">
    <property type="component" value="Unassembled WGS sequence"/>
</dbReference>
<dbReference type="CDD" id="cd03024">
    <property type="entry name" value="DsbA_FrnE"/>
    <property type="match status" value="1"/>
</dbReference>
<evidence type="ECO:0000313" key="3">
    <source>
        <dbReference type="Proteomes" id="UP001201262"/>
    </source>
</evidence>
<reference evidence="2" key="1">
    <citation type="submission" date="2021-12" db="EMBL/GenBank/DDBJ databases">
        <title>Convergent genome expansion in fungi linked to evolution of root-endophyte symbiosis.</title>
        <authorList>
            <consortium name="DOE Joint Genome Institute"/>
            <person name="Ke Y.-H."/>
            <person name="Bonito G."/>
            <person name="Liao H.-L."/>
            <person name="Looney B."/>
            <person name="Rojas-Flechas A."/>
            <person name="Nash J."/>
            <person name="Hameed K."/>
            <person name="Schadt C."/>
            <person name="Martin F."/>
            <person name="Crous P.W."/>
            <person name="Miettinen O."/>
            <person name="Magnuson J.K."/>
            <person name="Labbe J."/>
            <person name="Jacobson D."/>
            <person name="Doktycz M.J."/>
            <person name="Veneault-Fourrey C."/>
            <person name="Kuo A."/>
            <person name="Mondo S."/>
            <person name="Calhoun S."/>
            <person name="Riley R."/>
            <person name="Ohm R."/>
            <person name="LaButti K."/>
            <person name="Andreopoulos B."/>
            <person name="Pangilinan J."/>
            <person name="Nolan M."/>
            <person name="Tritt A."/>
            <person name="Clum A."/>
            <person name="Lipzen A."/>
            <person name="Daum C."/>
            <person name="Barry K."/>
            <person name="Grigoriev I.V."/>
            <person name="Vilgalys R."/>
        </authorList>
    </citation>
    <scope>NUCLEOTIDE SEQUENCE</scope>
    <source>
        <strain evidence="2">PMI_201</strain>
    </source>
</reference>
<dbReference type="PANTHER" id="PTHR13887">
    <property type="entry name" value="GLUTATHIONE S-TRANSFERASE KAPPA"/>
    <property type="match status" value="1"/>
</dbReference>
<name>A0AAD4L4C1_9EURO</name>
<feature type="domain" description="DSBA-like thioredoxin" evidence="1">
    <location>
        <begin position="5"/>
        <end position="220"/>
    </location>
</feature>
<dbReference type="Gene3D" id="3.40.30.10">
    <property type="entry name" value="Glutaredoxin"/>
    <property type="match status" value="1"/>
</dbReference>
<dbReference type="InterPro" id="IPR001853">
    <property type="entry name" value="DSBA-like_thioredoxin_dom"/>
</dbReference>
<comment type="caution">
    <text evidence="2">The sequence shown here is derived from an EMBL/GenBank/DDBJ whole genome shotgun (WGS) entry which is preliminary data.</text>
</comment>
<dbReference type="SUPFAM" id="SSF52833">
    <property type="entry name" value="Thioredoxin-like"/>
    <property type="match status" value="1"/>
</dbReference>
<dbReference type="Pfam" id="PF01323">
    <property type="entry name" value="DSBA"/>
    <property type="match status" value="1"/>
</dbReference>
<dbReference type="InterPro" id="IPR036249">
    <property type="entry name" value="Thioredoxin-like_sf"/>
</dbReference>
<dbReference type="GO" id="GO:0016491">
    <property type="term" value="F:oxidoreductase activity"/>
    <property type="evidence" value="ECO:0007669"/>
    <property type="project" value="InterPro"/>
</dbReference>
<organism evidence="2 3">
    <name type="scientific">Talaromyces proteolyticus</name>
    <dbReference type="NCBI Taxonomy" id="1131652"/>
    <lineage>
        <taxon>Eukaryota</taxon>
        <taxon>Fungi</taxon>
        <taxon>Dikarya</taxon>
        <taxon>Ascomycota</taxon>
        <taxon>Pezizomycotina</taxon>
        <taxon>Eurotiomycetes</taxon>
        <taxon>Eurotiomycetidae</taxon>
        <taxon>Eurotiales</taxon>
        <taxon>Trichocomaceae</taxon>
        <taxon>Talaromyces</taxon>
        <taxon>Talaromyces sect. Bacilispori</taxon>
    </lineage>
</organism>
<dbReference type="RefSeq" id="XP_046076996.1">
    <property type="nucleotide sequence ID" value="XM_046210521.1"/>
</dbReference>
<gene>
    <name evidence="2" type="ORF">BGW36DRAFT_287631</name>
</gene>
<sequence>MVTITIDLVSDPICSWCFIAHRTLLKAVQLYKKTVPNGSMDSFNLTYHPYYLLDPSKPSTNKQEFQDKIMSRQRQKLTYNRIKQIGRFHGINFNFFEGEIGGTRETHRLIHLAQSRKNLDIRNAVVEGIFKAYHENAMNVSDWEVLKGIAVQNGIGCEEVDEWGDRDTDLGGDELDREVERIRSSIFNDDLGIRVQRGVPVVIVQGKYRIDGAPDVSELLDIFWKIKDGGIVEGGETGFMCEIGSTQC</sequence>
<keyword evidence="3" id="KW-1185">Reference proteome</keyword>
<dbReference type="AlphaFoldDB" id="A0AAD4L4C1"/>
<accession>A0AAD4L4C1</accession>
<dbReference type="EMBL" id="JAJTJA010000002">
    <property type="protein sequence ID" value="KAH8703978.1"/>
    <property type="molecule type" value="Genomic_DNA"/>
</dbReference>
<evidence type="ECO:0000259" key="1">
    <source>
        <dbReference type="Pfam" id="PF01323"/>
    </source>
</evidence>